<gene>
    <name evidence="1" type="ORF">QYT958_LOCUS48971</name>
</gene>
<protein>
    <submittedName>
        <fullName evidence="1">Uncharacterized protein</fullName>
    </submittedName>
</protein>
<reference evidence="1" key="1">
    <citation type="submission" date="2021-02" db="EMBL/GenBank/DDBJ databases">
        <authorList>
            <person name="Nowell W R."/>
        </authorList>
    </citation>
    <scope>NUCLEOTIDE SEQUENCE</scope>
</reference>
<sequence length="27" mass="3130">MDFPTIDGRLQHDAWLALRSTRMDPGE</sequence>
<dbReference type="AlphaFoldDB" id="A0A822GT65"/>
<accession>A0A822GT65</accession>
<comment type="caution">
    <text evidence="1">The sequence shown here is derived from an EMBL/GenBank/DDBJ whole genome shotgun (WGS) entry which is preliminary data.</text>
</comment>
<dbReference type="Proteomes" id="UP000663848">
    <property type="component" value="Unassembled WGS sequence"/>
</dbReference>
<name>A0A822GT65_9BILA</name>
<feature type="non-terminal residue" evidence="1">
    <location>
        <position position="27"/>
    </location>
</feature>
<evidence type="ECO:0000313" key="1">
    <source>
        <dbReference type="EMBL" id="CAF5157755.1"/>
    </source>
</evidence>
<proteinExistence type="predicted"/>
<organism evidence="1 2">
    <name type="scientific">Rotaria socialis</name>
    <dbReference type="NCBI Taxonomy" id="392032"/>
    <lineage>
        <taxon>Eukaryota</taxon>
        <taxon>Metazoa</taxon>
        <taxon>Spiralia</taxon>
        <taxon>Gnathifera</taxon>
        <taxon>Rotifera</taxon>
        <taxon>Eurotatoria</taxon>
        <taxon>Bdelloidea</taxon>
        <taxon>Philodinida</taxon>
        <taxon>Philodinidae</taxon>
        <taxon>Rotaria</taxon>
    </lineage>
</organism>
<dbReference type="EMBL" id="CAJOBR010107365">
    <property type="protein sequence ID" value="CAF5157755.1"/>
    <property type="molecule type" value="Genomic_DNA"/>
</dbReference>
<evidence type="ECO:0000313" key="2">
    <source>
        <dbReference type="Proteomes" id="UP000663848"/>
    </source>
</evidence>